<feature type="transmembrane region" description="Helical" evidence="1">
    <location>
        <begin position="38"/>
        <end position="61"/>
    </location>
</feature>
<reference evidence="3" key="1">
    <citation type="journal article" date="2019" name="Int. J. Syst. Evol. Microbiol.">
        <title>The Global Catalogue of Microorganisms (GCM) 10K type strain sequencing project: providing services to taxonomists for standard genome sequencing and annotation.</title>
        <authorList>
            <consortium name="The Broad Institute Genomics Platform"/>
            <consortium name="The Broad Institute Genome Sequencing Center for Infectious Disease"/>
            <person name="Wu L."/>
            <person name="Ma J."/>
        </authorList>
    </citation>
    <scope>NUCLEOTIDE SEQUENCE [LARGE SCALE GENOMIC DNA]</scope>
    <source>
        <strain evidence="3">CGMCC 1.12477</strain>
    </source>
</reference>
<dbReference type="EMBL" id="JBHUGD010000001">
    <property type="protein sequence ID" value="MFD1945238.1"/>
    <property type="molecule type" value="Genomic_DNA"/>
</dbReference>
<sequence length="71" mass="7367">MTDLGGEPTMASRLVVVGLAVLVVVVGSFWLWTVLHGVLVAGVPSWVVGLLLVGLVVALAASIDRVHHQGK</sequence>
<evidence type="ECO:0000313" key="2">
    <source>
        <dbReference type="EMBL" id="MFD1945238.1"/>
    </source>
</evidence>
<keyword evidence="1" id="KW-0472">Membrane</keyword>
<gene>
    <name evidence="2" type="ORF">ACFSDE_00400</name>
</gene>
<accession>A0ABW4TFY9</accession>
<protein>
    <submittedName>
        <fullName evidence="2">Uncharacterized protein</fullName>
    </submittedName>
</protein>
<organism evidence="2 3">
    <name type="scientific">Nocardioides aestuarii</name>
    <dbReference type="NCBI Taxonomy" id="252231"/>
    <lineage>
        <taxon>Bacteria</taxon>
        <taxon>Bacillati</taxon>
        <taxon>Actinomycetota</taxon>
        <taxon>Actinomycetes</taxon>
        <taxon>Propionibacteriales</taxon>
        <taxon>Nocardioidaceae</taxon>
        <taxon>Nocardioides</taxon>
    </lineage>
</organism>
<dbReference type="RefSeq" id="WP_343915870.1">
    <property type="nucleotide sequence ID" value="NZ_BAAAJT010000002.1"/>
</dbReference>
<keyword evidence="1" id="KW-1133">Transmembrane helix</keyword>
<keyword evidence="3" id="KW-1185">Reference proteome</keyword>
<feature type="transmembrane region" description="Helical" evidence="1">
    <location>
        <begin position="12"/>
        <end position="32"/>
    </location>
</feature>
<evidence type="ECO:0000256" key="1">
    <source>
        <dbReference type="SAM" id="Phobius"/>
    </source>
</evidence>
<dbReference type="Proteomes" id="UP001597351">
    <property type="component" value="Unassembled WGS sequence"/>
</dbReference>
<proteinExistence type="predicted"/>
<evidence type="ECO:0000313" key="3">
    <source>
        <dbReference type="Proteomes" id="UP001597351"/>
    </source>
</evidence>
<name>A0ABW4TFY9_9ACTN</name>
<comment type="caution">
    <text evidence="2">The sequence shown here is derived from an EMBL/GenBank/DDBJ whole genome shotgun (WGS) entry which is preliminary data.</text>
</comment>
<keyword evidence="1" id="KW-0812">Transmembrane</keyword>